<evidence type="ECO:0000313" key="10">
    <source>
        <dbReference type="EMBL" id="SPD92003.1"/>
    </source>
</evidence>
<comment type="pathway">
    <text evidence="8">Cofactor biosynthesis; coenzyme A biosynthesis; CoA from (R)-pantothenate: step 5/5.</text>
</comment>
<dbReference type="RefSeq" id="WP_072613215.1">
    <property type="nucleotide sequence ID" value="NZ_AP017935.1"/>
</dbReference>
<evidence type="ECO:0000256" key="9">
    <source>
        <dbReference type="NCBIfam" id="TIGR00152"/>
    </source>
</evidence>
<dbReference type="Gene3D" id="3.40.50.300">
    <property type="entry name" value="P-loop containing nucleotide triphosphate hydrolases"/>
    <property type="match status" value="1"/>
</dbReference>
<comment type="subcellular location">
    <subcellularLocation>
        <location evidence="8">Cytoplasm</location>
    </subcellularLocation>
</comment>
<dbReference type="Pfam" id="PF01121">
    <property type="entry name" value="CoaE"/>
    <property type="match status" value="1"/>
</dbReference>
<evidence type="ECO:0000256" key="6">
    <source>
        <dbReference type="ARBA" id="ARBA00022840"/>
    </source>
</evidence>
<gene>
    <name evidence="8 11" type="primary">coaE</name>
    <name evidence="10" type="ORF">LES8486_01001</name>
    <name evidence="11" type="ORF">LES9216_01148</name>
</gene>
<dbReference type="SUPFAM" id="SSF52540">
    <property type="entry name" value="P-loop containing nucleoside triphosphate hydrolases"/>
    <property type="match status" value="1"/>
</dbReference>
<comment type="function">
    <text evidence="8">Catalyzes the phosphorylation of the 3'-hydroxyl group of dephosphocoenzyme A to form coenzyme A.</text>
</comment>
<organism evidence="11 12">
    <name type="scientific">Leuconostoc suionicum</name>
    <dbReference type="NCBI Taxonomy" id="1511761"/>
    <lineage>
        <taxon>Bacteria</taxon>
        <taxon>Bacillati</taxon>
        <taxon>Bacillota</taxon>
        <taxon>Bacilli</taxon>
        <taxon>Lactobacillales</taxon>
        <taxon>Lactobacillaceae</taxon>
        <taxon>Leuconostoc</taxon>
    </lineage>
</organism>
<evidence type="ECO:0000256" key="8">
    <source>
        <dbReference type="HAMAP-Rule" id="MF_00376"/>
    </source>
</evidence>
<reference evidence="10 13" key="1">
    <citation type="submission" date="2018-02" db="EMBL/GenBank/DDBJ databases">
        <authorList>
            <person name="Rodrigo-Torres L."/>
            <person name="Arahal R. D."/>
            <person name="Lucena T."/>
        </authorList>
    </citation>
    <scope>NUCLEOTIDE SEQUENCE [LARGE SCALE GENOMIC DNA]</scope>
    <source>
        <strain evidence="10 13">CECT 8486</strain>
    </source>
</reference>
<dbReference type="HAMAP" id="MF_00376">
    <property type="entry name" value="Dephospho_CoA_kinase"/>
    <property type="match status" value="1"/>
</dbReference>
<dbReference type="CDD" id="cd02022">
    <property type="entry name" value="DPCK"/>
    <property type="match status" value="1"/>
</dbReference>
<comment type="similarity">
    <text evidence="1 8">Belongs to the CoaE family.</text>
</comment>
<accession>A0A2N9K9M7</accession>
<dbReference type="GO" id="GO:0005737">
    <property type="term" value="C:cytoplasm"/>
    <property type="evidence" value="ECO:0007669"/>
    <property type="project" value="UniProtKB-SubCell"/>
</dbReference>
<keyword evidence="2 8" id="KW-0963">Cytoplasm</keyword>
<evidence type="ECO:0000313" key="13">
    <source>
        <dbReference type="Proteomes" id="UP000239237"/>
    </source>
</evidence>
<dbReference type="GeneID" id="99673656"/>
<evidence type="ECO:0000256" key="1">
    <source>
        <dbReference type="ARBA" id="ARBA00009018"/>
    </source>
</evidence>
<dbReference type="KEGG" id="lsu:A6B45_02565"/>
<evidence type="ECO:0000256" key="2">
    <source>
        <dbReference type="ARBA" id="ARBA00022490"/>
    </source>
</evidence>
<dbReference type="InterPro" id="IPR027417">
    <property type="entry name" value="P-loop_NTPase"/>
</dbReference>
<dbReference type="EMBL" id="OKQU01000001">
    <property type="protein sequence ID" value="SPE07282.1"/>
    <property type="molecule type" value="Genomic_DNA"/>
</dbReference>
<keyword evidence="7 8" id="KW-0173">Coenzyme A biosynthesis</keyword>
<dbReference type="UniPathway" id="UPA00241">
    <property type="reaction ID" value="UER00356"/>
</dbReference>
<evidence type="ECO:0000313" key="11">
    <source>
        <dbReference type="EMBL" id="SPE07282.1"/>
    </source>
</evidence>
<evidence type="ECO:0000256" key="5">
    <source>
        <dbReference type="ARBA" id="ARBA00022777"/>
    </source>
</evidence>
<dbReference type="PANTHER" id="PTHR10695">
    <property type="entry name" value="DEPHOSPHO-COA KINASE-RELATED"/>
    <property type="match status" value="1"/>
</dbReference>
<name>A0A2N9K9M7_9LACO</name>
<dbReference type="Proteomes" id="UP000237923">
    <property type="component" value="Unassembled WGS sequence"/>
</dbReference>
<dbReference type="GO" id="GO:0005524">
    <property type="term" value="F:ATP binding"/>
    <property type="evidence" value="ECO:0007669"/>
    <property type="project" value="UniProtKB-UniRule"/>
</dbReference>
<dbReference type="EMBL" id="OKQR01000001">
    <property type="protein sequence ID" value="SPD92003.1"/>
    <property type="molecule type" value="Genomic_DNA"/>
</dbReference>
<keyword evidence="13" id="KW-1185">Reference proteome</keyword>
<keyword evidence="6 8" id="KW-0067">ATP-binding</keyword>
<dbReference type="PANTHER" id="PTHR10695:SF46">
    <property type="entry name" value="BIFUNCTIONAL COENZYME A SYNTHASE-RELATED"/>
    <property type="match status" value="1"/>
</dbReference>
<dbReference type="EC" id="2.7.1.24" evidence="8 9"/>
<dbReference type="InterPro" id="IPR001977">
    <property type="entry name" value="Depp_CoAkinase"/>
</dbReference>
<comment type="catalytic activity">
    <reaction evidence="8">
        <text>3'-dephospho-CoA + ATP = ADP + CoA + H(+)</text>
        <dbReference type="Rhea" id="RHEA:18245"/>
        <dbReference type="ChEBI" id="CHEBI:15378"/>
        <dbReference type="ChEBI" id="CHEBI:30616"/>
        <dbReference type="ChEBI" id="CHEBI:57287"/>
        <dbReference type="ChEBI" id="CHEBI:57328"/>
        <dbReference type="ChEBI" id="CHEBI:456216"/>
        <dbReference type="EC" id="2.7.1.24"/>
    </reaction>
</comment>
<dbReference type="FunFam" id="3.40.50.300:FF:000991">
    <property type="entry name" value="Dephospho-CoA kinase"/>
    <property type="match status" value="1"/>
</dbReference>
<evidence type="ECO:0000256" key="4">
    <source>
        <dbReference type="ARBA" id="ARBA00022741"/>
    </source>
</evidence>
<evidence type="ECO:0000256" key="3">
    <source>
        <dbReference type="ARBA" id="ARBA00022679"/>
    </source>
</evidence>
<dbReference type="AlphaFoldDB" id="A0A2N9K9M7"/>
<keyword evidence="3 8" id="KW-0808">Transferase</keyword>
<dbReference type="GO" id="GO:0004140">
    <property type="term" value="F:dephospho-CoA kinase activity"/>
    <property type="evidence" value="ECO:0007669"/>
    <property type="project" value="UniProtKB-UniRule"/>
</dbReference>
<dbReference type="Proteomes" id="UP000239237">
    <property type="component" value="Unassembled WGS sequence"/>
</dbReference>
<evidence type="ECO:0000313" key="12">
    <source>
        <dbReference type="Proteomes" id="UP000237923"/>
    </source>
</evidence>
<dbReference type="PROSITE" id="PS51219">
    <property type="entry name" value="DPCK"/>
    <property type="match status" value="1"/>
</dbReference>
<feature type="binding site" evidence="8">
    <location>
        <begin position="11"/>
        <end position="16"/>
    </location>
    <ligand>
        <name>ATP</name>
        <dbReference type="ChEBI" id="CHEBI:30616"/>
    </ligand>
</feature>
<reference evidence="11 12" key="2">
    <citation type="submission" date="2018-02" db="EMBL/GenBank/DDBJ databases">
        <authorList>
            <person name="Cohen D.B."/>
            <person name="Kent A.D."/>
        </authorList>
    </citation>
    <scope>NUCLEOTIDE SEQUENCE [LARGE SCALE GENOMIC DNA]</scope>
    <source>
        <strain evidence="11 12">CECT 9216</strain>
    </source>
</reference>
<evidence type="ECO:0000256" key="7">
    <source>
        <dbReference type="ARBA" id="ARBA00022993"/>
    </source>
</evidence>
<protein>
    <recommendedName>
        <fullName evidence="8 9">Dephospho-CoA kinase</fullName>
        <ecNumber evidence="8 9">2.7.1.24</ecNumber>
    </recommendedName>
    <alternativeName>
        <fullName evidence="8">Dephosphocoenzyme A kinase</fullName>
    </alternativeName>
</protein>
<dbReference type="GO" id="GO:0015937">
    <property type="term" value="P:coenzyme A biosynthetic process"/>
    <property type="evidence" value="ECO:0007669"/>
    <property type="project" value="UniProtKB-UniRule"/>
</dbReference>
<sequence>MLTIGLTGGIATGKSTVSALLRQAGFPIVDADIVAREVVEPGTPTLEKIKLAFGPGIIDNGVLNRRKLGQIVFEDGAQLKKLNDIMQPAISSAMADKINFWRLQNVPILVLDVPLLFERDYDKNKSVDKIIVVAASEEMQLSRLENRDQLSNMEARNRVKAQLPMSQKIARADYVIDNNGRIEELQEQVAVLIKKIKEIASTHDAK</sequence>
<proteinExistence type="inferred from homology"/>
<dbReference type="NCBIfam" id="TIGR00152">
    <property type="entry name" value="dephospho-CoA kinase"/>
    <property type="match status" value="1"/>
</dbReference>
<keyword evidence="4 8" id="KW-0547">Nucleotide-binding</keyword>
<keyword evidence="5 8" id="KW-0418">Kinase</keyword>